<dbReference type="PANTHER" id="PTHR30126">
    <property type="entry name" value="HTH-TYPE TRANSCRIPTIONAL REGULATOR"/>
    <property type="match status" value="1"/>
</dbReference>
<dbReference type="SUPFAM" id="SSF53850">
    <property type="entry name" value="Periplasmic binding protein-like II"/>
    <property type="match status" value="1"/>
</dbReference>
<evidence type="ECO:0000313" key="7">
    <source>
        <dbReference type="Proteomes" id="UP001205063"/>
    </source>
</evidence>
<dbReference type="Proteomes" id="UP001205063">
    <property type="component" value="Unassembled WGS sequence"/>
</dbReference>
<evidence type="ECO:0000256" key="4">
    <source>
        <dbReference type="ARBA" id="ARBA00023163"/>
    </source>
</evidence>
<dbReference type="Pfam" id="PF00126">
    <property type="entry name" value="HTH_1"/>
    <property type="match status" value="1"/>
</dbReference>
<dbReference type="EMBL" id="JANGAB010000001">
    <property type="protein sequence ID" value="MCQ4948460.1"/>
    <property type="molecule type" value="Genomic_DNA"/>
</dbReference>
<dbReference type="InterPro" id="IPR000847">
    <property type="entry name" value="LysR_HTH_N"/>
</dbReference>
<accession>A0AAW5KAS5</accession>
<dbReference type="InterPro" id="IPR005119">
    <property type="entry name" value="LysR_subst-bd"/>
</dbReference>
<dbReference type="PROSITE" id="PS50931">
    <property type="entry name" value="HTH_LYSR"/>
    <property type="match status" value="1"/>
</dbReference>
<comment type="similarity">
    <text evidence="1">Belongs to the LysR transcriptional regulatory family.</text>
</comment>
<keyword evidence="2" id="KW-0805">Transcription regulation</keyword>
<dbReference type="GO" id="GO:0003700">
    <property type="term" value="F:DNA-binding transcription factor activity"/>
    <property type="evidence" value="ECO:0007669"/>
    <property type="project" value="InterPro"/>
</dbReference>
<dbReference type="InterPro" id="IPR036388">
    <property type="entry name" value="WH-like_DNA-bd_sf"/>
</dbReference>
<evidence type="ECO:0000313" key="6">
    <source>
        <dbReference type="EMBL" id="MCQ4948460.1"/>
    </source>
</evidence>
<dbReference type="RefSeq" id="WP_256135315.1">
    <property type="nucleotide sequence ID" value="NZ_JANGAB010000001.1"/>
</dbReference>
<keyword evidence="4" id="KW-0804">Transcription</keyword>
<dbReference type="CDD" id="cd05466">
    <property type="entry name" value="PBP2_LTTR_substrate"/>
    <property type="match status" value="1"/>
</dbReference>
<evidence type="ECO:0000259" key="5">
    <source>
        <dbReference type="PROSITE" id="PS50931"/>
    </source>
</evidence>
<evidence type="ECO:0000256" key="1">
    <source>
        <dbReference type="ARBA" id="ARBA00009437"/>
    </source>
</evidence>
<protein>
    <submittedName>
        <fullName evidence="6">LysR family transcriptional regulator</fullName>
    </submittedName>
</protein>
<dbReference type="FunFam" id="1.10.10.10:FF:000001">
    <property type="entry name" value="LysR family transcriptional regulator"/>
    <property type="match status" value="1"/>
</dbReference>
<organism evidence="6 7">
    <name type="scientific">Bittarella massiliensis</name>
    <name type="common">ex Durand et al. 2017</name>
    <dbReference type="NCBI Taxonomy" id="1720313"/>
    <lineage>
        <taxon>Bacteria</taxon>
        <taxon>Bacillati</taxon>
        <taxon>Bacillota</taxon>
        <taxon>Clostridia</taxon>
        <taxon>Eubacteriales</taxon>
        <taxon>Oscillospiraceae</taxon>
        <taxon>Bittarella (ex Durand et al. 2017)</taxon>
    </lineage>
</organism>
<dbReference type="PANTHER" id="PTHR30126:SF39">
    <property type="entry name" value="HTH-TYPE TRANSCRIPTIONAL REGULATOR CYSL"/>
    <property type="match status" value="1"/>
</dbReference>
<proteinExistence type="inferred from homology"/>
<reference evidence="6" key="1">
    <citation type="submission" date="2022-06" db="EMBL/GenBank/DDBJ databases">
        <title>Isolation of gut microbiota from human fecal samples.</title>
        <authorList>
            <person name="Pamer E.G."/>
            <person name="Barat B."/>
            <person name="Waligurski E."/>
            <person name="Medina S."/>
            <person name="Paddock L."/>
            <person name="Mostad J."/>
        </authorList>
    </citation>
    <scope>NUCLEOTIDE SEQUENCE</scope>
    <source>
        <strain evidence="6">DFI.7.96</strain>
    </source>
</reference>
<feature type="domain" description="HTH lysR-type" evidence="5">
    <location>
        <begin position="1"/>
        <end position="58"/>
    </location>
</feature>
<dbReference type="AlphaFoldDB" id="A0AAW5KAS5"/>
<name>A0AAW5KAS5_9FIRM</name>
<dbReference type="PRINTS" id="PR00039">
    <property type="entry name" value="HTHLYSR"/>
</dbReference>
<sequence length="298" mass="32703">MNTQQLIIAAAVAKNRSISKAARELYLSQPHVSQQIRALEEEVGFAVFARSNQGIAVTARGEELLRRGQVILEEAGAIAALAGGEEPCRLSVMAPASLRAERAFARLCEECRERHPLLLQLKRGGWGEAVEQLGRGAVDTAVVLCPPRDSAAGQAALLERRQIARTPLGRQPFALTVAREHPLAEGPLTPERLLEYPCILYGGLGQLEGYFPADYRCCLAAARRIEVEDREVRLRLAAEQVGYLVGIPLHPSQLEGYRLVSRELPGAGCEMALLCRRERAQDPVARRFAQLVCEEMGH</sequence>
<evidence type="ECO:0000256" key="2">
    <source>
        <dbReference type="ARBA" id="ARBA00023015"/>
    </source>
</evidence>
<dbReference type="Pfam" id="PF03466">
    <property type="entry name" value="LysR_substrate"/>
    <property type="match status" value="1"/>
</dbReference>
<dbReference type="Gene3D" id="1.10.10.10">
    <property type="entry name" value="Winged helix-like DNA-binding domain superfamily/Winged helix DNA-binding domain"/>
    <property type="match status" value="1"/>
</dbReference>
<dbReference type="SUPFAM" id="SSF46785">
    <property type="entry name" value="Winged helix' DNA-binding domain"/>
    <property type="match status" value="1"/>
</dbReference>
<dbReference type="Gene3D" id="3.40.190.10">
    <property type="entry name" value="Periplasmic binding protein-like II"/>
    <property type="match status" value="2"/>
</dbReference>
<keyword evidence="3" id="KW-0238">DNA-binding</keyword>
<gene>
    <name evidence="6" type="ORF">NE646_02090</name>
</gene>
<dbReference type="GO" id="GO:0000976">
    <property type="term" value="F:transcription cis-regulatory region binding"/>
    <property type="evidence" value="ECO:0007669"/>
    <property type="project" value="TreeGrafter"/>
</dbReference>
<comment type="caution">
    <text evidence="6">The sequence shown here is derived from an EMBL/GenBank/DDBJ whole genome shotgun (WGS) entry which is preliminary data.</text>
</comment>
<evidence type="ECO:0000256" key="3">
    <source>
        <dbReference type="ARBA" id="ARBA00023125"/>
    </source>
</evidence>
<dbReference type="InterPro" id="IPR036390">
    <property type="entry name" value="WH_DNA-bd_sf"/>
</dbReference>